<feature type="transmembrane region" description="Helical" evidence="5">
    <location>
        <begin position="292"/>
        <end position="311"/>
    </location>
</feature>
<dbReference type="PRINTS" id="PR00171">
    <property type="entry name" value="SUGRTRNSPORT"/>
</dbReference>
<feature type="transmembrane region" description="Helical" evidence="5">
    <location>
        <begin position="318"/>
        <end position="339"/>
    </location>
</feature>
<feature type="transmembrane region" description="Helical" evidence="5">
    <location>
        <begin position="177"/>
        <end position="195"/>
    </location>
</feature>
<keyword evidence="4 5" id="KW-0472">Membrane</keyword>
<dbReference type="SUPFAM" id="SSF103473">
    <property type="entry name" value="MFS general substrate transporter"/>
    <property type="match status" value="1"/>
</dbReference>
<feature type="transmembrane region" description="Helical" evidence="5">
    <location>
        <begin position="149"/>
        <end position="171"/>
    </location>
</feature>
<evidence type="ECO:0000259" key="6">
    <source>
        <dbReference type="PROSITE" id="PS50850"/>
    </source>
</evidence>
<dbReference type="PROSITE" id="PS00216">
    <property type="entry name" value="SUGAR_TRANSPORT_1"/>
    <property type="match status" value="1"/>
</dbReference>
<evidence type="ECO:0000256" key="3">
    <source>
        <dbReference type="ARBA" id="ARBA00022989"/>
    </source>
</evidence>
<feature type="transmembrane region" description="Helical" evidence="5">
    <location>
        <begin position="385"/>
        <end position="403"/>
    </location>
</feature>
<protein>
    <submittedName>
        <fullName evidence="7">MFS transporter</fullName>
    </submittedName>
</protein>
<evidence type="ECO:0000313" key="8">
    <source>
        <dbReference type="Proteomes" id="UP000632195"/>
    </source>
</evidence>
<feature type="transmembrane region" description="Helical" evidence="5">
    <location>
        <begin position="90"/>
        <end position="110"/>
    </location>
</feature>
<comment type="subcellular location">
    <subcellularLocation>
        <location evidence="1">Membrane</location>
        <topology evidence="1">Multi-pass membrane protein</topology>
    </subcellularLocation>
</comment>
<evidence type="ECO:0000256" key="1">
    <source>
        <dbReference type="ARBA" id="ARBA00004141"/>
    </source>
</evidence>
<dbReference type="GO" id="GO:0046943">
    <property type="term" value="F:carboxylic acid transmembrane transporter activity"/>
    <property type="evidence" value="ECO:0007669"/>
    <property type="project" value="TreeGrafter"/>
</dbReference>
<organism evidence="7 8">
    <name type="scientific">Thermogymnomonas acidicola</name>
    <dbReference type="NCBI Taxonomy" id="399579"/>
    <lineage>
        <taxon>Archaea</taxon>
        <taxon>Methanobacteriati</taxon>
        <taxon>Thermoplasmatota</taxon>
        <taxon>Thermoplasmata</taxon>
        <taxon>Thermoplasmatales</taxon>
        <taxon>Thermogymnomonas</taxon>
    </lineage>
</organism>
<feature type="transmembrane region" description="Helical" evidence="5">
    <location>
        <begin position="116"/>
        <end position="137"/>
    </location>
</feature>
<reference evidence="7" key="1">
    <citation type="journal article" date="2014" name="Int. J. Syst. Evol. Microbiol.">
        <title>Complete genome sequence of Corynebacterium casei LMG S-19264T (=DSM 44701T), isolated from a smear-ripened cheese.</title>
        <authorList>
            <consortium name="US DOE Joint Genome Institute (JGI-PGF)"/>
            <person name="Walter F."/>
            <person name="Albersmeier A."/>
            <person name="Kalinowski J."/>
            <person name="Ruckert C."/>
        </authorList>
    </citation>
    <scope>NUCLEOTIDE SEQUENCE</scope>
    <source>
        <strain evidence="7">JCM 13583</strain>
    </source>
</reference>
<dbReference type="PANTHER" id="PTHR23508">
    <property type="entry name" value="CARBOXYLIC ACID TRANSPORTER PROTEIN HOMOLOG"/>
    <property type="match status" value="1"/>
</dbReference>
<accession>A0AA37BPN7</accession>
<feature type="domain" description="Major facilitator superfamily (MFS) profile" evidence="6">
    <location>
        <begin position="25"/>
        <end position="429"/>
    </location>
</feature>
<evidence type="ECO:0000313" key="7">
    <source>
        <dbReference type="EMBL" id="GGM66697.1"/>
    </source>
</evidence>
<feature type="transmembrane region" description="Helical" evidence="5">
    <location>
        <begin position="345"/>
        <end position="365"/>
    </location>
</feature>
<dbReference type="Pfam" id="PF00083">
    <property type="entry name" value="Sugar_tr"/>
    <property type="match status" value="1"/>
</dbReference>
<proteinExistence type="predicted"/>
<dbReference type="InterPro" id="IPR005828">
    <property type="entry name" value="MFS_sugar_transport-like"/>
</dbReference>
<dbReference type="GO" id="GO:0005886">
    <property type="term" value="C:plasma membrane"/>
    <property type="evidence" value="ECO:0007669"/>
    <property type="project" value="TreeGrafter"/>
</dbReference>
<feature type="transmembrane region" description="Helical" evidence="5">
    <location>
        <begin position="25"/>
        <end position="50"/>
    </location>
</feature>
<dbReference type="EMBL" id="BMNY01000001">
    <property type="protein sequence ID" value="GGM66697.1"/>
    <property type="molecule type" value="Genomic_DNA"/>
</dbReference>
<keyword evidence="2 5" id="KW-0812">Transmembrane</keyword>
<feature type="transmembrane region" description="Helical" evidence="5">
    <location>
        <begin position="248"/>
        <end position="272"/>
    </location>
</feature>
<keyword evidence="3 5" id="KW-1133">Transmembrane helix</keyword>
<evidence type="ECO:0000256" key="5">
    <source>
        <dbReference type="SAM" id="Phobius"/>
    </source>
</evidence>
<feature type="transmembrane region" description="Helical" evidence="5">
    <location>
        <begin position="62"/>
        <end position="83"/>
    </location>
</feature>
<dbReference type="InterPro" id="IPR020846">
    <property type="entry name" value="MFS_dom"/>
</dbReference>
<dbReference type="AlphaFoldDB" id="A0AA37BPN7"/>
<dbReference type="Gene3D" id="1.20.1250.20">
    <property type="entry name" value="MFS general substrate transporter like domains"/>
    <property type="match status" value="1"/>
</dbReference>
<reference evidence="7" key="2">
    <citation type="submission" date="2022-09" db="EMBL/GenBank/DDBJ databases">
        <authorList>
            <person name="Sun Q."/>
            <person name="Ohkuma M."/>
        </authorList>
    </citation>
    <scope>NUCLEOTIDE SEQUENCE</scope>
    <source>
        <strain evidence="7">JCM 13583</strain>
    </source>
</reference>
<evidence type="ECO:0000256" key="4">
    <source>
        <dbReference type="ARBA" id="ARBA00023136"/>
    </source>
</evidence>
<evidence type="ECO:0000256" key="2">
    <source>
        <dbReference type="ARBA" id="ARBA00022692"/>
    </source>
</evidence>
<gene>
    <name evidence="7" type="ORF">GCM10007108_01100</name>
</gene>
<keyword evidence="8" id="KW-1185">Reference proteome</keyword>
<dbReference type="PANTHER" id="PTHR23508:SF10">
    <property type="entry name" value="CARBOXYLIC ACID TRANSPORTER PROTEIN HOMOLOG"/>
    <property type="match status" value="1"/>
</dbReference>
<sequence length="446" mass="49378">MREVIELEGFEVLDNSRMTSTHRGLFILSSMGLFLDGYDLSIITLAMLVIPAQLSLTLTEHVLVNVSSFVGMAIGAPLLGWFADRFGRKVVFGMDLILFVVFAILSGLSVNFYMLFVSRLLLGVGIGGDYPISSTMLSEFAPVRNRGSLLIGMVGLYWVGSLMASAMNYAFAPFTDFWRYTFVIGGLMAIPIILLRLRIPESPRWLVSRGRYREAEESIERITGSRGLSIANGRPQRSKLSEIMRGRYALMAFFVFTAWFFFDVAAYGIGFYSPVILSELGFDRHIRLIAEGGMIIAVGAIVGYVVAFGLAENIGRRYLTIVGFLVMTVLLFLGSFVRISGPLKLIPFFFLFVLFEQWVGAVTLFYPAELFPTSVRSTVQGTSTAISRIGAIMGVVLFPYFSVFSSLEVFAFFSLVGLVIAIALAPETKRKSLEKIVQSMDVNAKL</sequence>
<comment type="caution">
    <text evidence="7">The sequence shown here is derived from an EMBL/GenBank/DDBJ whole genome shotgun (WGS) entry which is preliminary data.</text>
</comment>
<dbReference type="InterPro" id="IPR003663">
    <property type="entry name" value="Sugar/inositol_transpt"/>
</dbReference>
<dbReference type="InterPro" id="IPR005829">
    <property type="entry name" value="Sugar_transporter_CS"/>
</dbReference>
<dbReference type="PROSITE" id="PS50850">
    <property type="entry name" value="MFS"/>
    <property type="match status" value="1"/>
</dbReference>
<feature type="transmembrane region" description="Helical" evidence="5">
    <location>
        <begin position="409"/>
        <end position="426"/>
    </location>
</feature>
<name>A0AA37BPN7_9ARCH</name>
<dbReference type="Proteomes" id="UP000632195">
    <property type="component" value="Unassembled WGS sequence"/>
</dbReference>
<dbReference type="InterPro" id="IPR036259">
    <property type="entry name" value="MFS_trans_sf"/>
</dbReference>